<feature type="region of interest" description="Disordered" evidence="1">
    <location>
        <begin position="124"/>
        <end position="148"/>
    </location>
</feature>
<keyword evidence="3" id="KW-1185">Reference proteome</keyword>
<evidence type="ECO:0000256" key="1">
    <source>
        <dbReference type="SAM" id="MobiDB-lite"/>
    </source>
</evidence>
<evidence type="ECO:0000313" key="3">
    <source>
        <dbReference type="Proteomes" id="UP000494206"/>
    </source>
</evidence>
<accession>A0A8S1F013</accession>
<dbReference type="AlphaFoldDB" id="A0A8S1F013"/>
<dbReference type="OrthoDB" id="5790246at2759"/>
<reference evidence="2 3" key="1">
    <citation type="submission" date="2020-04" db="EMBL/GenBank/DDBJ databases">
        <authorList>
            <person name="Laetsch R D."/>
            <person name="Stevens L."/>
            <person name="Kumar S."/>
            <person name="Blaxter L. M."/>
        </authorList>
    </citation>
    <scope>NUCLEOTIDE SEQUENCE [LARGE SCALE GENOMIC DNA]</scope>
</reference>
<sequence length="302" mass="33727">MDHCSLKSIFYSDIDSTITEFTESECTCDAGDAHRTMENYKTPMLEPLLPYPKHVGERFEAEYQMCMRWAADRKFRAEKVIPFSSEFYAVARLSFIGKNWLLDCGNYDGQYDYCGWLPTSFDSTRPKKPPRDEITDSSVDESREYAGRESIHTSDTGFGLDSLRTDVSGSPPTLDPIDPNMYKLMGELSEALSTEPVAPNPPTTRAAASLNDLFFDLVELEQELSKQVKALTLDQPSIVDPFTIPTAVSFSTISPTQSEVSSTSDDELDELDEKPKSLMAQLFCLTGKKLGGGLLKNLINRS</sequence>
<comment type="caution">
    <text evidence="2">The sequence shown here is derived from an EMBL/GenBank/DDBJ whole genome shotgun (WGS) entry which is preliminary data.</text>
</comment>
<dbReference type="Proteomes" id="UP000494206">
    <property type="component" value="Unassembled WGS sequence"/>
</dbReference>
<evidence type="ECO:0000313" key="2">
    <source>
        <dbReference type="EMBL" id="CAB3409329.1"/>
    </source>
</evidence>
<protein>
    <submittedName>
        <fullName evidence="2">Uncharacterized protein</fullName>
    </submittedName>
</protein>
<gene>
    <name evidence="2" type="ORF">CBOVIS_LOCUS10992</name>
</gene>
<proteinExistence type="predicted"/>
<name>A0A8S1F013_9PELO</name>
<organism evidence="2 3">
    <name type="scientific">Caenorhabditis bovis</name>
    <dbReference type="NCBI Taxonomy" id="2654633"/>
    <lineage>
        <taxon>Eukaryota</taxon>
        <taxon>Metazoa</taxon>
        <taxon>Ecdysozoa</taxon>
        <taxon>Nematoda</taxon>
        <taxon>Chromadorea</taxon>
        <taxon>Rhabditida</taxon>
        <taxon>Rhabditina</taxon>
        <taxon>Rhabditomorpha</taxon>
        <taxon>Rhabditoidea</taxon>
        <taxon>Rhabditidae</taxon>
        <taxon>Peloderinae</taxon>
        <taxon>Caenorhabditis</taxon>
    </lineage>
</organism>
<dbReference type="EMBL" id="CADEPM010000008">
    <property type="protein sequence ID" value="CAB3409329.1"/>
    <property type="molecule type" value="Genomic_DNA"/>
</dbReference>
<feature type="compositionally biased region" description="Basic and acidic residues" evidence="1">
    <location>
        <begin position="129"/>
        <end position="148"/>
    </location>
</feature>